<gene>
    <name evidence="1" type="ORF">THSYN_12385</name>
</gene>
<reference evidence="1 2" key="1">
    <citation type="submission" date="2017-03" db="EMBL/GenBank/DDBJ databases">
        <title>Complete genome sequence of Candidatus 'Thiodictyon syntrophicum' sp. nov. strain Cad16T, a photolithoautotroph purple sulfur bacterium isolated from an alpine meromictic lake.</title>
        <authorList>
            <person name="Luedin S.M."/>
            <person name="Pothier J.F."/>
            <person name="Danza F."/>
            <person name="Storelli N."/>
            <person name="Wittwer M."/>
            <person name="Tonolla M."/>
        </authorList>
    </citation>
    <scope>NUCLEOTIDE SEQUENCE [LARGE SCALE GENOMIC DNA]</scope>
    <source>
        <strain evidence="1 2">Cad16T</strain>
    </source>
</reference>
<proteinExistence type="predicted"/>
<evidence type="ECO:0000313" key="1">
    <source>
        <dbReference type="EMBL" id="AUB81680.1"/>
    </source>
</evidence>
<dbReference type="NCBIfam" id="TIGR02574">
    <property type="entry name" value="stabl_TIGR02574"/>
    <property type="match status" value="1"/>
</dbReference>
<dbReference type="KEGG" id="tsy:THSYN_12385"/>
<organism evidence="1 2">
    <name type="scientific">Candidatus Thiodictyon syntrophicum</name>
    <dbReference type="NCBI Taxonomy" id="1166950"/>
    <lineage>
        <taxon>Bacteria</taxon>
        <taxon>Pseudomonadati</taxon>
        <taxon>Pseudomonadota</taxon>
        <taxon>Gammaproteobacteria</taxon>
        <taxon>Chromatiales</taxon>
        <taxon>Chromatiaceae</taxon>
        <taxon>Thiodictyon</taxon>
    </lineage>
</organism>
<name>A0A2K8U7W9_9GAMM</name>
<accession>A0A2K8U7W9</accession>
<protein>
    <recommendedName>
        <fullName evidence="3">Addiction module protein</fullName>
    </recommendedName>
</protein>
<dbReference type="RefSeq" id="WP_100919440.1">
    <property type="nucleotide sequence ID" value="NZ_CP020370.1"/>
</dbReference>
<keyword evidence="2" id="KW-1185">Reference proteome</keyword>
<evidence type="ECO:0008006" key="3">
    <source>
        <dbReference type="Google" id="ProtNLM"/>
    </source>
</evidence>
<dbReference type="InterPro" id="IPR013406">
    <property type="entry name" value="CHP02574_addiction_mod"/>
</dbReference>
<dbReference type="Pfam" id="PF09720">
    <property type="entry name" value="Unstab_antitox"/>
    <property type="match status" value="1"/>
</dbReference>
<dbReference type="AlphaFoldDB" id="A0A2K8U7W9"/>
<evidence type="ECO:0000313" key="2">
    <source>
        <dbReference type="Proteomes" id="UP000232638"/>
    </source>
</evidence>
<sequence length="76" mass="8594">MVIVEDVLKTALRLPVEDRAVLAERLLASLDDLDEHEWDGLWGEEVERRLAAYRNGSARARSADDVYAQAERLLGD</sequence>
<dbReference type="OrthoDB" id="5572947at2"/>
<dbReference type="Proteomes" id="UP000232638">
    <property type="component" value="Chromosome"/>
</dbReference>
<dbReference type="EMBL" id="CP020370">
    <property type="protein sequence ID" value="AUB81680.1"/>
    <property type="molecule type" value="Genomic_DNA"/>
</dbReference>